<dbReference type="InterPro" id="IPR040624">
    <property type="entry name" value="HalOD1"/>
</dbReference>
<reference evidence="3" key="1">
    <citation type="submission" date="2016-10" db="EMBL/GenBank/DDBJ databases">
        <authorList>
            <person name="Varghese N."/>
            <person name="Submissions S."/>
        </authorList>
    </citation>
    <scope>NUCLEOTIDE SEQUENCE [LARGE SCALE GENOMIC DNA]</scope>
    <source>
        <strain evidence="3">CGMCC 1.10119</strain>
    </source>
</reference>
<dbReference type="RefSeq" id="WP_280140447.1">
    <property type="nucleotide sequence ID" value="NZ_FNHL01000002.1"/>
</dbReference>
<evidence type="ECO:0000313" key="2">
    <source>
        <dbReference type="EMBL" id="SDM54871.1"/>
    </source>
</evidence>
<organism evidence="2 3">
    <name type="scientific">Halogranum gelatinilyticum</name>
    <dbReference type="NCBI Taxonomy" id="660521"/>
    <lineage>
        <taxon>Archaea</taxon>
        <taxon>Methanobacteriati</taxon>
        <taxon>Methanobacteriota</taxon>
        <taxon>Stenosarchaea group</taxon>
        <taxon>Halobacteria</taxon>
        <taxon>Halobacteriales</taxon>
        <taxon>Haloferacaceae</taxon>
    </lineage>
</organism>
<dbReference type="EMBL" id="FNHL01000002">
    <property type="protein sequence ID" value="SDM54871.1"/>
    <property type="molecule type" value="Genomic_DNA"/>
</dbReference>
<proteinExistence type="predicted"/>
<evidence type="ECO:0000313" key="3">
    <source>
        <dbReference type="Proteomes" id="UP000199451"/>
    </source>
</evidence>
<name>A0A1G9U4P1_9EURY</name>
<evidence type="ECO:0000259" key="1">
    <source>
        <dbReference type="Pfam" id="PF18545"/>
    </source>
</evidence>
<protein>
    <recommendedName>
        <fullName evidence="1">Halobacterial output domain-containing protein</fullName>
    </recommendedName>
</protein>
<gene>
    <name evidence="2" type="ORF">SAMN04487949_2036</name>
</gene>
<accession>A0A1G9U4P1</accession>
<dbReference type="AlphaFoldDB" id="A0A1G9U4P1"/>
<feature type="domain" description="Halobacterial output" evidence="1">
    <location>
        <begin position="19"/>
        <end position="93"/>
    </location>
</feature>
<dbReference type="Proteomes" id="UP000199451">
    <property type="component" value="Unassembled WGS sequence"/>
</dbReference>
<dbReference type="Pfam" id="PF18545">
    <property type="entry name" value="HalOD1"/>
    <property type="match status" value="1"/>
</dbReference>
<keyword evidence="3" id="KW-1185">Reference proteome</keyword>
<dbReference type="STRING" id="660521.SAMN04487949_2036"/>
<sequence length="94" mass="10254">MSERTIRISEVTEQQTHPEEPLGMTVIDAVSQATGVPVTQMDVELNDYVDPDALDGLFADRFDGSPREGGRVVFSMLGCEIHVHGDGRVVVTPE</sequence>